<keyword evidence="1" id="KW-1133">Transmembrane helix</keyword>
<feature type="transmembrane region" description="Helical" evidence="1">
    <location>
        <begin position="168"/>
        <end position="188"/>
    </location>
</feature>
<feature type="transmembrane region" description="Helical" evidence="1">
    <location>
        <begin position="53"/>
        <end position="75"/>
    </location>
</feature>
<reference evidence="2" key="1">
    <citation type="journal article" date="2021" name="PeerJ">
        <title>Extensive microbial diversity within the chicken gut microbiome revealed by metagenomics and culture.</title>
        <authorList>
            <person name="Gilroy R."/>
            <person name="Ravi A."/>
            <person name="Getino M."/>
            <person name="Pursley I."/>
            <person name="Horton D.L."/>
            <person name="Alikhan N.F."/>
            <person name="Baker D."/>
            <person name="Gharbi K."/>
            <person name="Hall N."/>
            <person name="Watson M."/>
            <person name="Adriaenssens E.M."/>
            <person name="Foster-Nyarko E."/>
            <person name="Jarju S."/>
            <person name="Secka A."/>
            <person name="Antonio M."/>
            <person name="Oren A."/>
            <person name="Chaudhuri R.R."/>
            <person name="La Ragione R."/>
            <person name="Hildebrand F."/>
            <person name="Pallen M.J."/>
        </authorList>
    </citation>
    <scope>NUCLEOTIDE SEQUENCE</scope>
    <source>
        <strain evidence="2">ChiHjej10B9-743</strain>
    </source>
</reference>
<organism evidence="2 3">
    <name type="scientific">Candidatus Olsenella excrementavium</name>
    <dbReference type="NCBI Taxonomy" id="2838709"/>
    <lineage>
        <taxon>Bacteria</taxon>
        <taxon>Bacillati</taxon>
        <taxon>Actinomycetota</taxon>
        <taxon>Coriobacteriia</taxon>
        <taxon>Coriobacteriales</taxon>
        <taxon>Atopobiaceae</taxon>
        <taxon>Olsenella</taxon>
    </lineage>
</organism>
<comment type="caution">
    <text evidence="2">The sequence shown here is derived from an EMBL/GenBank/DDBJ whole genome shotgun (WGS) entry which is preliminary data.</text>
</comment>
<evidence type="ECO:0000313" key="3">
    <source>
        <dbReference type="Proteomes" id="UP000824133"/>
    </source>
</evidence>
<evidence type="ECO:0000256" key="1">
    <source>
        <dbReference type="SAM" id="Phobius"/>
    </source>
</evidence>
<keyword evidence="1" id="KW-0472">Membrane</keyword>
<dbReference type="AlphaFoldDB" id="A0A9D1ZAA3"/>
<dbReference type="Proteomes" id="UP000824133">
    <property type="component" value="Unassembled WGS sequence"/>
</dbReference>
<proteinExistence type="predicted"/>
<feature type="transmembrane region" description="Helical" evidence="1">
    <location>
        <begin position="20"/>
        <end position="41"/>
    </location>
</feature>
<reference evidence="2" key="2">
    <citation type="submission" date="2021-04" db="EMBL/GenBank/DDBJ databases">
        <authorList>
            <person name="Gilroy R."/>
        </authorList>
    </citation>
    <scope>NUCLEOTIDE SEQUENCE</scope>
    <source>
        <strain evidence="2">ChiHjej10B9-743</strain>
    </source>
</reference>
<gene>
    <name evidence="2" type="ORF">IAA42_04600</name>
</gene>
<accession>A0A9D1ZAA3</accession>
<name>A0A9D1ZAA3_9ACTN</name>
<evidence type="ECO:0000313" key="2">
    <source>
        <dbReference type="EMBL" id="HIY79700.1"/>
    </source>
</evidence>
<protein>
    <submittedName>
        <fullName evidence="2">Uncharacterized protein</fullName>
    </submittedName>
</protein>
<dbReference type="EMBL" id="DXCP01000034">
    <property type="protein sequence ID" value="HIY79700.1"/>
    <property type="molecule type" value="Genomic_DNA"/>
</dbReference>
<keyword evidence="1" id="KW-0812">Transmembrane</keyword>
<sequence length="363" mass="39285">MFSDDEKRAIRRLYLWPKLGTYFLFSLFPGLAVWIACIAVDDAILKSQGVYPLGLYSLLPFVFVYVALCLVFSIGTRVIANRPAWRSVERKVFGEAADTPLPGELYAGIGTSAAGRLMDSRDGGTPAGEALQVVGSALGFIGFWRLMRAFHEAARIAAEKDGVRLPSLGAWRAAVVLVPALMFAAIFAPRLVSSAQASSEARAEAAGRVSAIEAAFEGGGCAYVSADDPAQRQTSYGYSVYGYLDDLDEPQVSYACVDTDASGDLKGISYHADIDVTLSPEENLASVRADFDRLASMLSGLGMPSPTLPPEFTEEFLAGTYYDDVSVYEGTEEGFTVYAHFSTDPKEEFDEDSDTYIFLSIEV</sequence>